<proteinExistence type="predicted"/>
<protein>
    <submittedName>
        <fullName evidence="1">Uncharacterized protein</fullName>
    </submittedName>
</protein>
<name>X0S1A4_9ZZZZ</name>
<accession>X0S1A4</accession>
<evidence type="ECO:0000313" key="1">
    <source>
        <dbReference type="EMBL" id="GAF74849.1"/>
    </source>
</evidence>
<feature type="non-terminal residue" evidence="1">
    <location>
        <position position="73"/>
    </location>
</feature>
<gene>
    <name evidence="1" type="ORF">S01H1_00737</name>
</gene>
<reference evidence="1" key="1">
    <citation type="journal article" date="2014" name="Front. Microbiol.">
        <title>High frequency of phylogenetically diverse reductive dehalogenase-homologous genes in deep subseafloor sedimentary metagenomes.</title>
        <authorList>
            <person name="Kawai M."/>
            <person name="Futagami T."/>
            <person name="Toyoda A."/>
            <person name="Takaki Y."/>
            <person name="Nishi S."/>
            <person name="Hori S."/>
            <person name="Arai W."/>
            <person name="Tsubouchi T."/>
            <person name="Morono Y."/>
            <person name="Uchiyama I."/>
            <person name="Ito T."/>
            <person name="Fujiyama A."/>
            <person name="Inagaki F."/>
            <person name="Takami H."/>
        </authorList>
    </citation>
    <scope>NUCLEOTIDE SEQUENCE</scope>
    <source>
        <strain evidence="1">Expedition CK06-06</strain>
    </source>
</reference>
<organism evidence="1">
    <name type="scientific">marine sediment metagenome</name>
    <dbReference type="NCBI Taxonomy" id="412755"/>
    <lineage>
        <taxon>unclassified sequences</taxon>
        <taxon>metagenomes</taxon>
        <taxon>ecological metagenomes</taxon>
    </lineage>
</organism>
<dbReference type="AlphaFoldDB" id="X0S1A4"/>
<comment type="caution">
    <text evidence="1">The sequence shown here is derived from an EMBL/GenBank/DDBJ whole genome shotgun (WGS) entry which is preliminary data.</text>
</comment>
<sequence>MKPRERVFAALQHREPDRVPRFEIWIDALLDELGQADPASAYVNLGQDCVMMPTRNPPESNAWRDGVDKWGRV</sequence>
<dbReference type="EMBL" id="BARS01000280">
    <property type="protein sequence ID" value="GAF74849.1"/>
    <property type="molecule type" value="Genomic_DNA"/>
</dbReference>